<gene>
    <name evidence="1" type="ORF">CRG98_033305</name>
</gene>
<organism evidence="1 2">
    <name type="scientific">Punica granatum</name>
    <name type="common">Pomegranate</name>
    <dbReference type="NCBI Taxonomy" id="22663"/>
    <lineage>
        <taxon>Eukaryota</taxon>
        <taxon>Viridiplantae</taxon>
        <taxon>Streptophyta</taxon>
        <taxon>Embryophyta</taxon>
        <taxon>Tracheophyta</taxon>
        <taxon>Spermatophyta</taxon>
        <taxon>Magnoliopsida</taxon>
        <taxon>eudicotyledons</taxon>
        <taxon>Gunneridae</taxon>
        <taxon>Pentapetalae</taxon>
        <taxon>rosids</taxon>
        <taxon>malvids</taxon>
        <taxon>Myrtales</taxon>
        <taxon>Lythraceae</taxon>
        <taxon>Punica</taxon>
    </lineage>
</organism>
<reference evidence="1 2" key="1">
    <citation type="submission" date="2017-11" db="EMBL/GenBank/DDBJ databases">
        <title>De-novo sequencing of pomegranate (Punica granatum L.) genome.</title>
        <authorList>
            <person name="Akparov Z."/>
            <person name="Amiraslanov A."/>
            <person name="Hajiyeva S."/>
            <person name="Abbasov M."/>
            <person name="Kaur K."/>
            <person name="Hamwieh A."/>
            <person name="Solovyev V."/>
            <person name="Salamov A."/>
            <person name="Braich B."/>
            <person name="Kosarev P."/>
            <person name="Mahmoud A."/>
            <person name="Hajiyev E."/>
            <person name="Babayeva S."/>
            <person name="Izzatullayeva V."/>
            <person name="Mammadov A."/>
            <person name="Mammadov A."/>
            <person name="Sharifova S."/>
            <person name="Ojaghi J."/>
            <person name="Eynullazada K."/>
            <person name="Bayramov B."/>
            <person name="Abdulazimova A."/>
            <person name="Shahmuradov I."/>
        </authorList>
    </citation>
    <scope>NUCLEOTIDE SEQUENCE [LARGE SCALE GENOMIC DNA]</scope>
    <source>
        <strain evidence="2">cv. AG2017</strain>
        <tissue evidence="1">Leaf</tissue>
    </source>
</reference>
<accession>A0A2I0IS77</accession>
<dbReference type="Proteomes" id="UP000233551">
    <property type="component" value="Unassembled WGS sequence"/>
</dbReference>
<evidence type="ECO:0000313" key="2">
    <source>
        <dbReference type="Proteomes" id="UP000233551"/>
    </source>
</evidence>
<dbReference type="AlphaFoldDB" id="A0A2I0IS77"/>
<keyword evidence="2" id="KW-1185">Reference proteome</keyword>
<protein>
    <submittedName>
        <fullName evidence="1">Uncharacterized protein</fullName>
    </submittedName>
</protein>
<evidence type="ECO:0000313" key="1">
    <source>
        <dbReference type="EMBL" id="PKI46296.1"/>
    </source>
</evidence>
<comment type="caution">
    <text evidence="1">The sequence shown here is derived from an EMBL/GenBank/DDBJ whole genome shotgun (WGS) entry which is preliminary data.</text>
</comment>
<name>A0A2I0IS77_PUNGR</name>
<proteinExistence type="predicted"/>
<dbReference type="EMBL" id="PGOL01002643">
    <property type="protein sequence ID" value="PKI46296.1"/>
    <property type="molecule type" value="Genomic_DNA"/>
</dbReference>
<sequence>MESLLSALGTGVTVGVELLDAMLAAMESRCLTRENWLQWRRLQRRSLIPKWRNIMLRPNNRSLQRRDAGDDATIIDPDTDAVAVKVIGDTIDSTASADVFILTGDL</sequence>